<evidence type="ECO:0000313" key="2">
    <source>
        <dbReference type="Proteomes" id="UP000298860"/>
    </source>
</evidence>
<organism evidence="1 2">
    <name type="scientific">Gandjariella thermophila</name>
    <dbReference type="NCBI Taxonomy" id="1931992"/>
    <lineage>
        <taxon>Bacteria</taxon>
        <taxon>Bacillati</taxon>
        <taxon>Actinomycetota</taxon>
        <taxon>Actinomycetes</taxon>
        <taxon>Pseudonocardiales</taxon>
        <taxon>Pseudonocardiaceae</taxon>
        <taxon>Gandjariella</taxon>
    </lineage>
</organism>
<evidence type="ECO:0000313" key="1">
    <source>
        <dbReference type="EMBL" id="GDY30112.1"/>
    </source>
</evidence>
<sequence>MQVRPVSPERLVTELAERIDACGGAPWPRVAVDGPPAAEPAALADALVDPLRVRGRQVLRVSTWDFLRPASLRYEHGRTDPDARYEDWLDAGALRREVLAPLSPGGSGRALPSLWDARVDRASRAGYVELPEGGVLLLDGELLLGRGLPLDLTVHLWLSPGALARRTPAEEHWALPAYRRYDDEVSPQRVADVVVRVDDPRRPAVVDRLHSAG</sequence>
<reference evidence="2" key="1">
    <citation type="submission" date="2019-04" db="EMBL/GenBank/DDBJ databases">
        <title>Draft genome sequence of Pseudonocardiaceae bacterium SL3-2-4.</title>
        <authorList>
            <person name="Ningsih F."/>
            <person name="Yokota A."/>
            <person name="Sakai Y."/>
            <person name="Nanatani K."/>
            <person name="Yabe S."/>
            <person name="Oetari A."/>
            <person name="Sjamsuridzal W."/>
        </authorList>
    </citation>
    <scope>NUCLEOTIDE SEQUENCE [LARGE SCALE GENOMIC DNA]</scope>
    <source>
        <strain evidence="2">SL3-2-4</strain>
    </source>
</reference>
<comment type="caution">
    <text evidence="1">The sequence shown here is derived from an EMBL/GenBank/DDBJ whole genome shotgun (WGS) entry which is preliminary data.</text>
</comment>
<dbReference type="EMBL" id="BJFL01000006">
    <property type="protein sequence ID" value="GDY30112.1"/>
    <property type="molecule type" value="Genomic_DNA"/>
</dbReference>
<keyword evidence="2" id="KW-1185">Reference proteome</keyword>
<dbReference type="Proteomes" id="UP000298860">
    <property type="component" value="Unassembled WGS sequence"/>
</dbReference>
<keyword evidence="1" id="KW-0808">Transferase</keyword>
<dbReference type="RefSeq" id="WP_137813256.1">
    <property type="nucleotide sequence ID" value="NZ_BJFL01000006.1"/>
</dbReference>
<dbReference type="OrthoDB" id="5186671at2"/>
<proteinExistence type="predicted"/>
<dbReference type="GO" id="GO:0016301">
    <property type="term" value="F:kinase activity"/>
    <property type="evidence" value="ECO:0007669"/>
    <property type="project" value="UniProtKB-KW"/>
</dbReference>
<dbReference type="InterPro" id="IPR027417">
    <property type="entry name" value="P-loop_NTPase"/>
</dbReference>
<keyword evidence="1" id="KW-0418">Kinase</keyword>
<dbReference type="Gene3D" id="3.40.50.300">
    <property type="entry name" value="P-loop containing nucleotide triphosphate hydrolases"/>
    <property type="match status" value="1"/>
</dbReference>
<protein>
    <submittedName>
        <fullName evidence="1">Uridine kinase</fullName>
    </submittedName>
</protein>
<accession>A0A4D4J4V4</accession>
<name>A0A4D4J4V4_9PSEU</name>
<gene>
    <name evidence="1" type="ORF">GTS_17450</name>
</gene>
<dbReference type="AlphaFoldDB" id="A0A4D4J4V4"/>